<evidence type="ECO:0000313" key="2">
    <source>
        <dbReference type="Proteomes" id="UP000460666"/>
    </source>
</evidence>
<proteinExistence type="predicted"/>
<sequence length="105" mass="12150">MYCFWKAVFYFDVSVGEEFGRIISMISFSMPEWCMAYPFQYFSIRPLGAINIKQGMDFIPYALGSSFLCGVALGQKNKLPQYWGSLFFINRMIRPIISYGYRSGS</sequence>
<accession>A0A642FIW7</accession>
<gene>
    <name evidence="1" type="ORF">F2Z89_19925</name>
</gene>
<dbReference type="AlphaFoldDB" id="A0A642FIW7"/>
<dbReference type="Proteomes" id="UP000460666">
    <property type="component" value="Unassembled WGS sequence"/>
</dbReference>
<protein>
    <submittedName>
        <fullName evidence="1">Uncharacterized protein</fullName>
    </submittedName>
</protein>
<evidence type="ECO:0000313" key="1">
    <source>
        <dbReference type="EMBL" id="KAA4992462.1"/>
    </source>
</evidence>
<comment type="caution">
    <text evidence="1">The sequence shown here is derived from an EMBL/GenBank/DDBJ whole genome shotgun (WGS) entry which is preliminary data.</text>
</comment>
<organism evidence="1 2">
    <name type="scientific">Bacteroides fragilis</name>
    <dbReference type="NCBI Taxonomy" id="817"/>
    <lineage>
        <taxon>Bacteria</taxon>
        <taxon>Pseudomonadati</taxon>
        <taxon>Bacteroidota</taxon>
        <taxon>Bacteroidia</taxon>
        <taxon>Bacteroidales</taxon>
        <taxon>Bacteroidaceae</taxon>
        <taxon>Bacteroides</taxon>
    </lineage>
</organism>
<reference evidence="1 2" key="1">
    <citation type="journal article" date="2019" name="Nat. Med.">
        <title>A library of human gut bacterial isolates paired with longitudinal multiomics data enables mechanistic microbiome research.</title>
        <authorList>
            <person name="Poyet M."/>
            <person name="Groussin M."/>
            <person name="Gibbons S.M."/>
            <person name="Avila-Pacheco J."/>
            <person name="Jiang X."/>
            <person name="Kearney S.M."/>
            <person name="Perrotta A.R."/>
            <person name="Berdy B."/>
            <person name="Zhao S."/>
            <person name="Lieberman T.D."/>
            <person name="Swanson P.K."/>
            <person name="Smith M."/>
            <person name="Roesemann S."/>
            <person name="Alexander J.E."/>
            <person name="Rich S.A."/>
            <person name="Livny J."/>
            <person name="Vlamakis H."/>
            <person name="Clish C."/>
            <person name="Bullock K."/>
            <person name="Deik A."/>
            <person name="Scott J."/>
            <person name="Pierce K.A."/>
            <person name="Xavier R.J."/>
            <person name="Alm E.J."/>
        </authorList>
    </citation>
    <scope>NUCLEOTIDE SEQUENCE [LARGE SCALE GENOMIC DNA]</scope>
    <source>
        <strain evidence="1 2">BIOML-A46</strain>
    </source>
</reference>
<name>A0A642FIW7_BACFG</name>
<dbReference type="EMBL" id="VWCJ01000019">
    <property type="protein sequence ID" value="KAA4992462.1"/>
    <property type="molecule type" value="Genomic_DNA"/>
</dbReference>